<dbReference type="RefSeq" id="WP_189409317.1">
    <property type="nucleotide sequence ID" value="NZ_BMYJ01000001.1"/>
</dbReference>
<feature type="chain" id="PRO_5037402764" description="Chemotaxis protein" evidence="2">
    <location>
        <begin position="24"/>
        <end position="193"/>
    </location>
</feature>
<keyword evidence="2" id="KW-0732">Signal</keyword>
<protein>
    <recommendedName>
        <fullName evidence="5">Chemotaxis protein</fullName>
    </recommendedName>
</protein>
<evidence type="ECO:0008006" key="5">
    <source>
        <dbReference type="Google" id="ProtNLM"/>
    </source>
</evidence>
<feature type="region of interest" description="Disordered" evidence="1">
    <location>
        <begin position="130"/>
        <end position="155"/>
    </location>
</feature>
<reference evidence="3" key="2">
    <citation type="submission" date="2020-09" db="EMBL/GenBank/DDBJ databases">
        <authorList>
            <person name="Sun Q."/>
            <person name="Kim S."/>
        </authorList>
    </citation>
    <scope>NUCLEOTIDE SEQUENCE</scope>
    <source>
        <strain evidence="3">KCTC 23310</strain>
    </source>
</reference>
<accession>A0A918TEU4</accession>
<gene>
    <name evidence="3" type="ORF">GCM10007315_00210</name>
</gene>
<evidence type="ECO:0000313" key="3">
    <source>
        <dbReference type="EMBL" id="GHC43220.1"/>
    </source>
</evidence>
<dbReference type="EMBL" id="BMYJ01000001">
    <property type="protein sequence ID" value="GHC43220.1"/>
    <property type="molecule type" value="Genomic_DNA"/>
</dbReference>
<comment type="caution">
    <text evidence="3">The sequence shown here is derived from an EMBL/GenBank/DDBJ whole genome shotgun (WGS) entry which is preliminary data.</text>
</comment>
<keyword evidence="4" id="KW-1185">Reference proteome</keyword>
<organism evidence="3 4">
    <name type="scientific">Neogemmobacter tilapiae</name>
    <dbReference type="NCBI Taxonomy" id="875041"/>
    <lineage>
        <taxon>Bacteria</taxon>
        <taxon>Pseudomonadati</taxon>
        <taxon>Pseudomonadota</taxon>
        <taxon>Alphaproteobacteria</taxon>
        <taxon>Rhodobacterales</taxon>
        <taxon>Paracoccaceae</taxon>
        <taxon>Neogemmobacter</taxon>
    </lineage>
</organism>
<name>A0A918TEU4_9RHOB</name>
<dbReference type="Proteomes" id="UP000638981">
    <property type="component" value="Unassembled WGS sequence"/>
</dbReference>
<evidence type="ECO:0000256" key="2">
    <source>
        <dbReference type="SAM" id="SignalP"/>
    </source>
</evidence>
<evidence type="ECO:0000256" key="1">
    <source>
        <dbReference type="SAM" id="MobiDB-lite"/>
    </source>
</evidence>
<dbReference type="AlphaFoldDB" id="A0A918TEU4"/>
<proteinExistence type="predicted"/>
<reference evidence="3" key="1">
    <citation type="journal article" date="2014" name="Int. J. Syst. Evol. Microbiol.">
        <title>Complete genome sequence of Corynebacterium casei LMG S-19264T (=DSM 44701T), isolated from a smear-ripened cheese.</title>
        <authorList>
            <consortium name="US DOE Joint Genome Institute (JGI-PGF)"/>
            <person name="Walter F."/>
            <person name="Albersmeier A."/>
            <person name="Kalinowski J."/>
            <person name="Ruckert C."/>
        </authorList>
    </citation>
    <scope>NUCLEOTIDE SEQUENCE</scope>
    <source>
        <strain evidence="3">KCTC 23310</strain>
    </source>
</reference>
<sequence length="193" mass="20559">MKLNNLTKGLLLAIMLTPVSAMAEDSSKALASFAKLNIQPWLQDPLILGEVRKQNEVSKDFSEAEIIALDEKWRAVVEAGTDPLIKKVISGKLADFLRKKNEGSGGAIAEVIVMDAKGLNVAATQAPSDFWQGDEPKFQNSAGKGPEGVDYGAAERDDSTGDYIAQVSYPIVDPETLTVIGAVTVGVRTAALD</sequence>
<evidence type="ECO:0000313" key="4">
    <source>
        <dbReference type="Proteomes" id="UP000638981"/>
    </source>
</evidence>
<feature type="signal peptide" evidence="2">
    <location>
        <begin position="1"/>
        <end position="23"/>
    </location>
</feature>